<dbReference type="InterPro" id="IPR032419">
    <property type="entry name" value="CC2-LZ_dom"/>
</dbReference>
<sequence>MAYLLQCWRPMTYAPHAPVLNIFQLEGYGTDPFYSAKRRRRKLCTICNEEERHPLSLGRQIHHLSDNHGVWTVGSTTSLARTSCLGLKDKSGSSDLRYFYLWPGIGKVELEEVNPHLRGGRMENHLGKTTPNSPDRDSNLDLPVLSSRAQHDKRVSQLRHRGGRKRVDNMVKVNEKPEEKSPNPQDFGPQSSLFNDGSFVVLEESSVEGMTVQLPNSHLPPSLTFDGLPSLGNNTPGQSNTNGQGASYMSTSMTTDLSPEEIQNKLRELLCENVELKDTLNQNNMAMRQQFQTLVKWQEEVLKVHQNHKEKFAETRDLINKLRNENEELKKCIAEMKSEGSTISIALDQQRGEGGGAEVPPPSPFTFDEVIGIPTNLESLGNCIATGLFCAILWRLVYLSAGLEIAEFTSAPPWSQRASGGSSRLCGSLRGGVGPLGGLTGWCRVVIAAGLVLCILLSRLLGLSGAFRKVHVVPEPVTARLTEALEDRGGGGGCQLKSENANLKTKILELNQKMSRMVPNGVPTKKEQELNGLLEQVNHQLETAERSRHQLGGDVERLTAQRTRLERDVDTLKSKLATIQQEKTELFTKVGQLGLSEKQSFVMVENDLHLPSDSLSIVEVQHAQEVAKLKSDLDEQKTLVLSLIQQLKDRETKMVSVANSSEAKTPPSYSSEDQTLRQNFKELEEKYYRLQSDYEIVQQEIASLRDDQQSKDRHNAAYNQVQARGFIEKIDSMTAQVVAKEETLKQKTKEIVQLTEKLKELAVENEAISILKAQTRGGWAPVSNTGWGHRYSGPGRGRSLLDRNRCIPWSSRLIGGGFLARLWFLRQLVLPFLFGASLGTGVGRHLGSPKLELGYLGLHPIRDDDFPRVLRMISVEKVFPLKLVSPIEQILSLGPLFSCNDGGFNETFGATGICDRGERTNIGIDLDPWQPRLKVEVYQSDFNAEREARARLVGEKDQLVEDLRHLQRRNQQLIDDLSKYQQTPNRQPPTSTTANFLQQKRVKHQLDYDSMDRDDFLFYSQDKEELEDVTELMETLGLTINHRKSSTRPIQEITYVGFNIDTRTQTLTLTDEAHHRASTLLKHLRRTDQKGTQRIAGYINWVGFNLSVSSGWNTIGTPGRTQSQRQPSPGLQQEVEEPPHRVYDEEIPPPKTFSCPKCEMVFRQLEPLQYHVETCLELTN</sequence>
<dbReference type="GO" id="GO:0005634">
    <property type="term" value="C:nucleus"/>
    <property type="evidence" value="ECO:0007669"/>
    <property type="project" value="TreeGrafter"/>
</dbReference>
<feature type="domain" description="NF-kappa-B essential modulator NEMO N-terminal" evidence="4">
    <location>
        <begin position="259"/>
        <end position="326"/>
    </location>
</feature>
<dbReference type="InterPro" id="IPR021063">
    <property type="entry name" value="NEMO_N"/>
</dbReference>
<feature type="region of interest" description="Disordered" evidence="3">
    <location>
        <begin position="1115"/>
        <end position="1148"/>
    </location>
</feature>
<dbReference type="PANTHER" id="PTHR31553">
    <property type="entry name" value="NF-KAPPA-B ESSENTIAL MODULATOR"/>
    <property type="match status" value="1"/>
</dbReference>
<dbReference type="GO" id="GO:0005737">
    <property type="term" value="C:cytoplasm"/>
    <property type="evidence" value="ECO:0007669"/>
    <property type="project" value="TreeGrafter"/>
</dbReference>
<feature type="region of interest" description="Disordered" evidence="3">
    <location>
        <begin position="119"/>
        <end position="191"/>
    </location>
</feature>
<evidence type="ECO:0000256" key="2">
    <source>
        <dbReference type="SAM" id="Coils"/>
    </source>
</evidence>
<evidence type="ECO:0000259" key="5">
    <source>
        <dbReference type="Pfam" id="PF16516"/>
    </source>
</evidence>
<feature type="domain" description="NF-kappa-B essential modulator NEMO CC2-LZ" evidence="5">
    <location>
        <begin position="934"/>
        <end position="973"/>
    </location>
</feature>
<protein>
    <recommendedName>
        <fullName evidence="7">Optineurin</fullName>
    </recommendedName>
</protein>
<feature type="compositionally biased region" description="Polar residues" evidence="3">
    <location>
        <begin position="182"/>
        <end position="191"/>
    </location>
</feature>
<feature type="compositionally biased region" description="Polar residues" evidence="3">
    <location>
        <begin position="1115"/>
        <end position="1131"/>
    </location>
</feature>
<proteinExistence type="predicted"/>
<dbReference type="Pfam" id="PF11577">
    <property type="entry name" value="NEMO"/>
    <property type="match status" value="1"/>
</dbReference>
<dbReference type="Gene3D" id="1.20.5.990">
    <property type="entry name" value="Nemo cc2-lz domain - 1d5 darpin complex"/>
    <property type="match status" value="1"/>
</dbReference>
<dbReference type="AlphaFoldDB" id="A0A7R9ARC9"/>
<organism evidence="6">
    <name type="scientific">Timema shepardi</name>
    <name type="common">Walking stick</name>
    <dbReference type="NCBI Taxonomy" id="629360"/>
    <lineage>
        <taxon>Eukaryota</taxon>
        <taxon>Metazoa</taxon>
        <taxon>Ecdysozoa</taxon>
        <taxon>Arthropoda</taxon>
        <taxon>Hexapoda</taxon>
        <taxon>Insecta</taxon>
        <taxon>Pterygota</taxon>
        <taxon>Neoptera</taxon>
        <taxon>Polyneoptera</taxon>
        <taxon>Phasmatodea</taxon>
        <taxon>Timematodea</taxon>
        <taxon>Timematoidea</taxon>
        <taxon>Timematidae</taxon>
        <taxon>Timema</taxon>
    </lineage>
</organism>
<gene>
    <name evidence="6" type="ORF">TSIB3V08_LOCUS3353</name>
</gene>
<dbReference type="PANTHER" id="PTHR31553:SF1">
    <property type="entry name" value="NF-KAPPA-B ESSENTIAL MODULATOR"/>
    <property type="match status" value="1"/>
</dbReference>
<dbReference type="GO" id="GO:0070530">
    <property type="term" value="F:K63-linked polyubiquitin modification-dependent protein binding"/>
    <property type="evidence" value="ECO:0007669"/>
    <property type="project" value="TreeGrafter"/>
</dbReference>
<evidence type="ECO:0000256" key="1">
    <source>
        <dbReference type="ARBA" id="ARBA00023054"/>
    </source>
</evidence>
<feature type="coiled-coil region" evidence="2">
    <location>
        <begin position="305"/>
        <end position="339"/>
    </location>
</feature>
<dbReference type="InterPro" id="IPR051301">
    <property type="entry name" value="Optineurin/NFkB_EssMod"/>
</dbReference>
<feature type="coiled-coil region" evidence="2">
    <location>
        <begin position="730"/>
        <end position="764"/>
    </location>
</feature>
<name>A0A7R9ARC9_TIMSH</name>
<accession>A0A7R9ARC9</accession>
<dbReference type="Gene3D" id="1.20.5.390">
    <property type="entry name" value="L1 transposable element, trimerization domain"/>
    <property type="match status" value="1"/>
</dbReference>
<feature type="compositionally biased region" description="Basic and acidic residues" evidence="3">
    <location>
        <begin position="165"/>
        <end position="181"/>
    </location>
</feature>
<dbReference type="EMBL" id="OC001113">
    <property type="protein sequence ID" value="CAD7259141.1"/>
    <property type="molecule type" value="Genomic_DNA"/>
</dbReference>
<dbReference type="GO" id="GO:0043122">
    <property type="term" value="P:regulation of canonical NF-kappaB signal transduction"/>
    <property type="evidence" value="ECO:0007669"/>
    <property type="project" value="TreeGrafter"/>
</dbReference>
<keyword evidence="1 2" id="KW-0175">Coiled coil</keyword>
<evidence type="ECO:0000259" key="4">
    <source>
        <dbReference type="Pfam" id="PF11577"/>
    </source>
</evidence>
<evidence type="ECO:0008006" key="7">
    <source>
        <dbReference type="Google" id="ProtNLM"/>
    </source>
</evidence>
<evidence type="ECO:0000256" key="3">
    <source>
        <dbReference type="SAM" id="MobiDB-lite"/>
    </source>
</evidence>
<feature type="coiled-coil region" evidence="2">
    <location>
        <begin position="527"/>
        <end position="582"/>
    </location>
</feature>
<feature type="coiled-coil region" evidence="2">
    <location>
        <begin position="949"/>
        <end position="983"/>
    </location>
</feature>
<evidence type="ECO:0000313" key="6">
    <source>
        <dbReference type="EMBL" id="CAD7259141.1"/>
    </source>
</evidence>
<reference evidence="6" key="1">
    <citation type="submission" date="2020-11" db="EMBL/GenBank/DDBJ databases">
        <authorList>
            <person name="Tran Van P."/>
        </authorList>
    </citation>
    <scope>NUCLEOTIDE SEQUENCE</scope>
</reference>
<dbReference type="Pfam" id="PF16516">
    <property type="entry name" value="CC2-LZ"/>
    <property type="match status" value="1"/>
</dbReference>